<evidence type="ECO:0000259" key="10">
    <source>
        <dbReference type="Pfam" id="PF02602"/>
    </source>
</evidence>
<evidence type="ECO:0000256" key="9">
    <source>
        <dbReference type="RuleBase" id="RU366031"/>
    </source>
</evidence>
<dbReference type="PANTHER" id="PTHR38042:SF1">
    <property type="entry name" value="UROPORPHYRINOGEN-III SYNTHASE, CHLOROPLASTIC"/>
    <property type="match status" value="1"/>
</dbReference>
<comment type="function">
    <text evidence="6 9">Catalyzes cyclization of the linear tetrapyrrole, hydroxymethylbilane, to the macrocyclic uroporphyrinogen III.</text>
</comment>
<dbReference type="Pfam" id="PF02602">
    <property type="entry name" value="HEM4"/>
    <property type="match status" value="1"/>
</dbReference>
<comment type="catalytic activity">
    <reaction evidence="8 9">
        <text>hydroxymethylbilane = uroporphyrinogen III + H2O</text>
        <dbReference type="Rhea" id="RHEA:18965"/>
        <dbReference type="ChEBI" id="CHEBI:15377"/>
        <dbReference type="ChEBI" id="CHEBI:57308"/>
        <dbReference type="ChEBI" id="CHEBI:57845"/>
        <dbReference type="EC" id="4.2.1.75"/>
    </reaction>
</comment>
<keyword evidence="5 9" id="KW-0627">Porphyrin biosynthesis</keyword>
<dbReference type="InterPro" id="IPR039793">
    <property type="entry name" value="UROS/Hem4"/>
</dbReference>
<dbReference type="Gene3D" id="3.40.50.10090">
    <property type="match status" value="2"/>
</dbReference>
<accession>A0ABT4JTR6</accession>
<protein>
    <recommendedName>
        <fullName evidence="7 9">Uroporphyrinogen-III synthase</fullName>
        <ecNumber evidence="3 9">4.2.1.75</ecNumber>
    </recommendedName>
</protein>
<organism evidence="11 12">
    <name type="scientific">Marinomonas phaeophyticola</name>
    <dbReference type="NCBI Taxonomy" id="3004091"/>
    <lineage>
        <taxon>Bacteria</taxon>
        <taxon>Pseudomonadati</taxon>
        <taxon>Pseudomonadota</taxon>
        <taxon>Gammaproteobacteria</taxon>
        <taxon>Oceanospirillales</taxon>
        <taxon>Oceanospirillaceae</taxon>
        <taxon>Marinomonas</taxon>
    </lineage>
</organism>
<comment type="similarity">
    <text evidence="2 9">Belongs to the uroporphyrinogen-III synthase family.</text>
</comment>
<evidence type="ECO:0000256" key="1">
    <source>
        <dbReference type="ARBA" id="ARBA00004772"/>
    </source>
</evidence>
<feature type="domain" description="Tetrapyrrole biosynthesis uroporphyrinogen III synthase" evidence="10">
    <location>
        <begin position="24"/>
        <end position="243"/>
    </location>
</feature>
<evidence type="ECO:0000313" key="11">
    <source>
        <dbReference type="EMBL" id="MCZ2721791.1"/>
    </source>
</evidence>
<evidence type="ECO:0000256" key="7">
    <source>
        <dbReference type="ARBA" id="ARBA00040167"/>
    </source>
</evidence>
<evidence type="ECO:0000256" key="2">
    <source>
        <dbReference type="ARBA" id="ARBA00008133"/>
    </source>
</evidence>
<evidence type="ECO:0000313" key="12">
    <source>
        <dbReference type="Proteomes" id="UP001149719"/>
    </source>
</evidence>
<dbReference type="EMBL" id="JAPUBN010000014">
    <property type="protein sequence ID" value="MCZ2721791.1"/>
    <property type="molecule type" value="Genomic_DNA"/>
</dbReference>
<proteinExistence type="inferred from homology"/>
<dbReference type="PANTHER" id="PTHR38042">
    <property type="entry name" value="UROPORPHYRINOGEN-III SYNTHASE, CHLOROPLASTIC"/>
    <property type="match status" value="1"/>
</dbReference>
<dbReference type="CDD" id="cd06578">
    <property type="entry name" value="HemD"/>
    <property type="match status" value="1"/>
</dbReference>
<comment type="pathway">
    <text evidence="1 9">Porphyrin-containing compound metabolism; protoporphyrin-IX biosynthesis; coproporphyrinogen-III from 5-aminolevulinate: step 3/4.</text>
</comment>
<evidence type="ECO:0000256" key="3">
    <source>
        <dbReference type="ARBA" id="ARBA00013109"/>
    </source>
</evidence>
<evidence type="ECO:0000256" key="8">
    <source>
        <dbReference type="ARBA" id="ARBA00048617"/>
    </source>
</evidence>
<dbReference type="EC" id="4.2.1.75" evidence="3 9"/>
<evidence type="ECO:0000256" key="4">
    <source>
        <dbReference type="ARBA" id="ARBA00023239"/>
    </source>
</evidence>
<dbReference type="RefSeq" id="WP_269124876.1">
    <property type="nucleotide sequence ID" value="NZ_JAPUBN010000014.1"/>
</dbReference>
<reference evidence="11" key="1">
    <citation type="submission" date="2022-12" db="EMBL/GenBank/DDBJ databases">
        <title>Marinomonas 15G1-11 sp. nov, isolated from marine algae.</title>
        <authorList>
            <person name="Butt M."/>
            <person name="Choi D.G."/>
            <person name="Kim J.M."/>
            <person name="Lee J.K."/>
            <person name="Baek J.H."/>
            <person name="Jeon C.O."/>
        </authorList>
    </citation>
    <scope>NUCLEOTIDE SEQUENCE</scope>
    <source>
        <strain evidence="11">15G1-11</strain>
    </source>
</reference>
<name>A0ABT4JTR6_9GAMM</name>
<keyword evidence="4 9" id="KW-0456">Lyase</keyword>
<sequence>MQISGKTIVITRPEPENQHSCAFFKTLGANPIPLPMMAICPISDTQKCASIQSQFFDIDLYDFVIFVSKNAVREAIKWLDRCWPMLPEGVVWVGIGKGTTQLLQEEGIPATTNSGQTTEDLLRWSALRQLENKKVLIIRGEGGRPTLGDSLEQRGAKVNYLNLYERTSLDYSKSQLSQADSANLILITSGEGLENLQASLAKNVKMWCDKTIIAPSQRVAEMAIRHGWQSVVQAPGADDNSILQAIDCLQDI</sequence>
<gene>
    <name evidence="11" type="ORF">O1D97_09035</name>
</gene>
<evidence type="ECO:0000256" key="6">
    <source>
        <dbReference type="ARBA" id="ARBA00037589"/>
    </source>
</evidence>
<dbReference type="InterPro" id="IPR036108">
    <property type="entry name" value="4pyrrol_syn_uPrphyn_synt_sf"/>
</dbReference>
<comment type="caution">
    <text evidence="11">The sequence shown here is derived from an EMBL/GenBank/DDBJ whole genome shotgun (WGS) entry which is preliminary data.</text>
</comment>
<evidence type="ECO:0000256" key="5">
    <source>
        <dbReference type="ARBA" id="ARBA00023244"/>
    </source>
</evidence>
<keyword evidence="12" id="KW-1185">Reference proteome</keyword>
<dbReference type="SUPFAM" id="SSF69618">
    <property type="entry name" value="HemD-like"/>
    <property type="match status" value="1"/>
</dbReference>
<dbReference type="InterPro" id="IPR003754">
    <property type="entry name" value="4pyrrol_synth_uPrphyn_synth"/>
</dbReference>
<dbReference type="Proteomes" id="UP001149719">
    <property type="component" value="Unassembled WGS sequence"/>
</dbReference>